<dbReference type="EMBL" id="BMKB01000002">
    <property type="protein sequence ID" value="GGA45996.1"/>
    <property type="molecule type" value="Genomic_DNA"/>
</dbReference>
<keyword evidence="5" id="KW-1185">Reference proteome</keyword>
<sequence length="352" mass="37741">MAKRNWKVGFLVAILIGLAGPAMAQQSSPQVSIVQKWLGSGHANPESPSFTHWSGQDAIPANCAMCHSGEGFRDFWGVDGSTVGVIDHPIVPGGVVDCETCHNDVMATPQPVTFPSGITINAEGTVATCMTCHQGRQSGPAVAAATAGMVADAVNADLRFINPHYAPAAAMQMGSAGGGGYQYPGLSYMTRFTHVRSITQCIDCHDPHSLEIEVQSCVRCHGTEDLRAIRTSMGDYDGDGHTDSGIYADISSLSKTLREAIGTYSVNIVQTEIAYVDRFPYFVHAENTEDAGTVYTSWTPRLLRAAYNYKFVTSDPGAYAHNPHYAIQLLHDSIADLGGAMGHHYPIGERPH</sequence>
<dbReference type="PANTHER" id="PTHR35038:SF8">
    <property type="entry name" value="C-TYPE POLYHEME CYTOCHROME OMCC"/>
    <property type="match status" value="1"/>
</dbReference>
<evidence type="ECO:0000259" key="3">
    <source>
        <dbReference type="Pfam" id="PF14522"/>
    </source>
</evidence>
<dbReference type="SUPFAM" id="SSF48695">
    <property type="entry name" value="Multiheme cytochromes"/>
    <property type="match status" value="1"/>
</dbReference>
<dbReference type="OrthoDB" id="29411at2"/>
<dbReference type="InterPro" id="IPR036280">
    <property type="entry name" value="Multihaem_cyt_sf"/>
</dbReference>
<evidence type="ECO:0000313" key="5">
    <source>
        <dbReference type="Proteomes" id="UP000596977"/>
    </source>
</evidence>
<dbReference type="Gene3D" id="1.10.1130.10">
    <property type="entry name" value="Flavocytochrome C3, Chain A"/>
    <property type="match status" value="1"/>
</dbReference>
<proteinExistence type="predicted"/>
<keyword evidence="1 2" id="KW-0732">Signal</keyword>
<organism evidence="4 5">
    <name type="scientific">Pelagibacterium lentulum</name>
    <dbReference type="NCBI Taxonomy" id="2029865"/>
    <lineage>
        <taxon>Bacteria</taxon>
        <taxon>Pseudomonadati</taxon>
        <taxon>Pseudomonadota</taxon>
        <taxon>Alphaproteobacteria</taxon>
        <taxon>Hyphomicrobiales</taxon>
        <taxon>Devosiaceae</taxon>
        <taxon>Pelagibacterium</taxon>
    </lineage>
</organism>
<dbReference type="Pfam" id="PF14522">
    <property type="entry name" value="Cytochrome_C7"/>
    <property type="match status" value="1"/>
</dbReference>
<protein>
    <recommendedName>
        <fullName evidence="3">Cytochrome c7-like domain-containing protein</fullName>
    </recommendedName>
</protein>
<feature type="domain" description="Cytochrome c7-like" evidence="3">
    <location>
        <begin position="50"/>
        <end position="134"/>
    </location>
</feature>
<dbReference type="PANTHER" id="PTHR35038">
    <property type="entry name" value="DISSIMILATORY SULFITE REDUCTASE SIRA"/>
    <property type="match status" value="1"/>
</dbReference>
<feature type="chain" id="PRO_5038054873" description="Cytochrome c7-like domain-containing protein" evidence="2">
    <location>
        <begin position="25"/>
        <end position="352"/>
    </location>
</feature>
<dbReference type="InterPro" id="IPR051829">
    <property type="entry name" value="Multiheme_Cytochr_ET"/>
</dbReference>
<dbReference type="RefSeq" id="WP_127074023.1">
    <property type="nucleotide sequence ID" value="NZ_BMKB01000002.1"/>
</dbReference>
<reference evidence="4 5" key="1">
    <citation type="journal article" date="2014" name="Int. J. Syst. Evol. Microbiol.">
        <title>Complete genome sequence of Corynebacterium casei LMG S-19264T (=DSM 44701T), isolated from a smear-ripened cheese.</title>
        <authorList>
            <consortium name="US DOE Joint Genome Institute (JGI-PGF)"/>
            <person name="Walter F."/>
            <person name="Albersmeier A."/>
            <person name="Kalinowski J."/>
            <person name="Ruckert C."/>
        </authorList>
    </citation>
    <scope>NUCLEOTIDE SEQUENCE [LARGE SCALE GENOMIC DNA]</scope>
    <source>
        <strain evidence="4 5">CGMCC 1.15896</strain>
    </source>
</reference>
<dbReference type="InterPro" id="IPR029467">
    <property type="entry name" value="Cyt_c7-like"/>
</dbReference>
<gene>
    <name evidence="4" type="ORF">GCM10011499_14670</name>
</gene>
<comment type="caution">
    <text evidence="4">The sequence shown here is derived from an EMBL/GenBank/DDBJ whole genome shotgun (WGS) entry which is preliminary data.</text>
</comment>
<name>A0A916R8Q2_9HYPH</name>
<dbReference type="Proteomes" id="UP000596977">
    <property type="component" value="Unassembled WGS sequence"/>
</dbReference>
<accession>A0A916R8Q2</accession>
<feature type="signal peptide" evidence="2">
    <location>
        <begin position="1"/>
        <end position="24"/>
    </location>
</feature>
<evidence type="ECO:0000256" key="1">
    <source>
        <dbReference type="ARBA" id="ARBA00022729"/>
    </source>
</evidence>
<dbReference type="AlphaFoldDB" id="A0A916R8Q2"/>
<evidence type="ECO:0000313" key="4">
    <source>
        <dbReference type="EMBL" id="GGA45996.1"/>
    </source>
</evidence>
<dbReference type="GO" id="GO:0016491">
    <property type="term" value="F:oxidoreductase activity"/>
    <property type="evidence" value="ECO:0007669"/>
    <property type="project" value="TreeGrafter"/>
</dbReference>
<evidence type="ECO:0000256" key="2">
    <source>
        <dbReference type="SAM" id="SignalP"/>
    </source>
</evidence>